<sequence length="222" mass="24527">MDVVLDSVGANLVDLVRRDFFWMAWNTVLAWVPVLLALLVFRTRRGATDIPRSPVWWAGVALFVLFLPNAPYVVTDLVHLREDIHFVGDGPVVTTVLPLYAALIVSGFLAYYLALAEVGRFLDGVGLARWRVPVILGLHLLCAIGIFLGRWTRLNSWEPVVQPRDTVDRILLALSWSWAPAAIVVLALVTAVGHFVTKAVAEATVASTRRALLWLRPASDSP</sequence>
<keyword evidence="1" id="KW-0472">Membrane</keyword>
<protein>
    <submittedName>
        <fullName evidence="2">Putative membrane protein</fullName>
    </submittedName>
</protein>
<evidence type="ECO:0000313" key="3">
    <source>
        <dbReference type="Proteomes" id="UP000255355"/>
    </source>
</evidence>
<reference evidence="2 3" key="1">
    <citation type="submission" date="2018-07" db="EMBL/GenBank/DDBJ databases">
        <title>Genomic Encyclopedia of Type Strains, Phase IV (KMG-IV): sequencing the most valuable type-strain genomes for metagenomic binning, comparative biology and taxonomic classification.</title>
        <authorList>
            <person name="Goeker M."/>
        </authorList>
    </citation>
    <scope>NUCLEOTIDE SEQUENCE [LARGE SCALE GENOMIC DNA]</scope>
    <source>
        <strain evidence="2 3">DSM 44952</strain>
    </source>
</reference>
<keyword evidence="3" id="KW-1185">Reference proteome</keyword>
<dbReference type="RefSeq" id="WP_068029996.1">
    <property type="nucleotide sequence ID" value="NZ_QQAZ01000008.1"/>
</dbReference>
<proteinExistence type="predicted"/>
<organism evidence="2 3">
    <name type="scientific">Nocardia mexicana</name>
    <dbReference type="NCBI Taxonomy" id="279262"/>
    <lineage>
        <taxon>Bacteria</taxon>
        <taxon>Bacillati</taxon>
        <taxon>Actinomycetota</taxon>
        <taxon>Actinomycetes</taxon>
        <taxon>Mycobacteriales</taxon>
        <taxon>Nocardiaceae</taxon>
        <taxon>Nocardia</taxon>
    </lineage>
</organism>
<dbReference type="Proteomes" id="UP000255355">
    <property type="component" value="Unassembled WGS sequence"/>
</dbReference>
<evidence type="ECO:0000313" key="2">
    <source>
        <dbReference type="EMBL" id="RDI48383.1"/>
    </source>
</evidence>
<gene>
    <name evidence="2" type="ORF">DFR68_108215</name>
</gene>
<keyword evidence="1" id="KW-1133">Transmembrane helix</keyword>
<dbReference type="Pfam" id="PF07099">
    <property type="entry name" value="DUF1361"/>
    <property type="match status" value="1"/>
</dbReference>
<keyword evidence="1" id="KW-0812">Transmembrane</keyword>
<feature type="transmembrane region" description="Helical" evidence="1">
    <location>
        <begin position="134"/>
        <end position="151"/>
    </location>
</feature>
<feature type="transmembrane region" description="Helical" evidence="1">
    <location>
        <begin position="171"/>
        <end position="192"/>
    </location>
</feature>
<comment type="caution">
    <text evidence="2">The sequence shown here is derived from an EMBL/GenBank/DDBJ whole genome shotgun (WGS) entry which is preliminary data.</text>
</comment>
<feature type="transmembrane region" description="Helical" evidence="1">
    <location>
        <begin position="92"/>
        <end position="113"/>
    </location>
</feature>
<dbReference type="InterPro" id="IPR009793">
    <property type="entry name" value="DUF1361"/>
</dbReference>
<accession>A0A370H2S7</accession>
<dbReference type="EMBL" id="QQAZ01000008">
    <property type="protein sequence ID" value="RDI48383.1"/>
    <property type="molecule type" value="Genomic_DNA"/>
</dbReference>
<dbReference type="OrthoDB" id="4540541at2"/>
<feature type="transmembrane region" description="Helical" evidence="1">
    <location>
        <begin position="20"/>
        <end position="41"/>
    </location>
</feature>
<feature type="transmembrane region" description="Helical" evidence="1">
    <location>
        <begin position="53"/>
        <end position="72"/>
    </location>
</feature>
<dbReference type="STRING" id="1210089.GCA_001613165_07002"/>
<name>A0A370H2S7_9NOCA</name>
<evidence type="ECO:0000256" key="1">
    <source>
        <dbReference type="SAM" id="Phobius"/>
    </source>
</evidence>
<dbReference type="AlphaFoldDB" id="A0A370H2S7"/>